<dbReference type="OrthoDB" id="411871at2759"/>
<dbReference type="Gene3D" id="3.60.10.10">
    <property type="entry name" value="Endonuclease/exonuclease/phosphatase"/>
    <property type="match status" value="1"/>
</dbReference>
<proteinExistence type="predicted"/>
<sequence length="423" mass="46586">MGRDSSVQGGILLAAGALDSHARTELAEGLSAEENTGHVSLRFIQSNLQRSKLATSELLVEADRRRIAVALVQEPYVGSIGELRRYPGCRVVQKATPRRGPVKAAIIVLDSGVDVEEDQTLIDENVTAAVIVAGNCRIGVVSVYFEGDMPIGPYLDRVRYVCSKLGTDKIILGGDVNAWSVWWGSEHDDARGSVVDVTACGSALLDRVEEWQVVRDVTSSDHNAVTFAVRMGKRSGPRPPTGTRVYNTAKARWSEFAAAMDAALAERALTVEMVESVDSCDRLDGIVEAYTECIQQACEISIPPRNSKRRLKLPWWSPELEGLKKDARTKKRRIRNAAPSRREYVVGEYVQAKEVYERAAAEAQTASWKRFCSAQDGESLWDGIYRVIRETGKNREDILLQTDSGLVLSPNESATLLAETFFP</sequence>
<dbReference type="InterPro" id="IPR036691">
    <property type="entry name" value="Endo/exonu/phosph_ase_sf"/>
</dbReference>
<dbReference type="STRING" id="151549.A0A4C1ZEE1"/>
<name>A0A4C1ZEE1_EUMVA</name>
<dbReference type="Proteomes" id="UP000299102">
    <property type="component" value="Unassembled WGS sequence"/>
</dbReference>
<gene>
    <name evidence="1" type="ORF">EVAR_57854_1</name>
</gene>
<keyword evidence="2" id="KW-1185">Reference proteome</keyword>
<accession>A0A4C1ZEE1</accession>
<comment type="caution">
    <text evidence="1">The sequence shown here is derived from an EMBL/GenBank/DDBJ whole genome shotgun (WGS) entry which is preliminary data.</text>
</comment>
<reference evidence="1 2" key="1">
    <citation type="journal article" date="2019" name="Commun. Biol.">
        <title>The bagworm genome reveals a unique fibroin gene that provides high tensile strength.</title>
        <authorList>
            <person name="Kono N."/>
            <person name="Nakamura H."/>
            <person name="Ohtoshi R."/>
            <person name="Tomita M."/>
            <person name="Numata K."/>
            <person name="Arakawa K."/>
        </authorList>
    </citation>
    <scope>NUCLEOTIDE SEQUENCE [LARGE SCALE GENOMIC DNA]</scope>
</reference>
<evidence type="ECO:0000313" key="1">
    <source>
        <dbReference type="EMBL" id="GBP86150.1"/>
    </source>
</evidence>
<dbReference type="AlphaFoldDB" id="A0A4C1ZEE1"/>
<organism evidence="1 2">
    <name type="scientific">Eumeta variegata</name>
    <name type="common">Bagworm moth</name>
    <name type="synonym">Eumeta japonica</name>
    <dbReference type="NCBI Taxonomy" id="151549"/>
    <lineage>
        <taxon>Eukaryota</taxon>
        <taxon>Metazoa</taxon>
        <taxon>Ecdysozoa</taxon>
        <taxon>Arthropoda</taxon>
        <taxon>Hexapoda</taxon>
        <taxon>Insecta</taxon>
        <taxon>Pterygota</taxon>
        <taxon>Neoptera</taxon>
        <taxon>Endopterygota</taxon>
        <taxon>Lepidoptera</taxon>
        <taxon>Glossata</taxon>
        <taxon>Ditrysia</taxon>
        <taxon>Tineoidea</taxon>
        <taxon>Psychidae</taxon>
        <taxon>Oiketicinae</taxon>
        <taxon>Eumeta</taxon>
    </lineage>
</organism>
<dbReference type="SUPFAM" id="SSF56219">
    <property type="entry name" value="DNase I-like"/>
    <property type="match status" value="1"/>
</dbReference>
<dbReference type="EMBL" id="BGZK01001777">
    <property type="protein sequence ID" value="GBP86150.1"/>
    <property type="molecule type" value="Genomic_DNA"/>
</dbReference>
<protein>
    <submittedName>
        <fullName evidence="1">Retrovirus-related Pol polyprotein from type-1 retrotransposable element R1</fullName>
    </submittedName>
</protein>
<evidence type="ECO:0000313" key="2">
    <source>
        <dbReference type="Proteomes" id="UP000299102"/>
    </source>
</evidence>